<feature type="transmembrane region" description="Helical" evidence="1">
    <location>
        <begin position="16"/>
        <end position="39"/>
    </location>
</feature>
<name>A0A328BQU6_9BACT</name>
<feature type="transmembrane region" description="Helical" evidence="1">
    <location>
        <begin position="115"/>
        <end position="132"/>
    </location>
</feature>
<sequence>MATLSPAAPALLRQRFGLVLVLGASLALSTVLIVFRVFWTHHITFVFLLWNLFLAAVPLGLSLALGLLTPTARRRWLLPVGLLWLLFFPNAPYILTDLLHLGQYPGVPRWYDLTLILTAAWNGLMLGYASLLDMQRFVEERLGWAAGWVFSTVALTLSSYGVYLGRFLRWNSWDILTNPFSLAYDILGTLLHPASHPRAWGVTVLFGAFLLLGYLTLRALGRLQVTAEE</sequence>
<feature type="transmembrane region" description="Helical" evidence="1">
    <location>
        <begin position="144"/>
        <end position="163"/>
    </location>
</feature>
<dbReference type="OrthoDB" id="4540541at2"/>
<evidence type="ECO:0000313" key="3">
    <source>
        <dbReference type="Proteomes" id="UP000248553"/>
    </source>
</evidence>
<evidence type="ECO:0000256" key="1">
    <source>
        <dbReference type="SAM" id="Phobius"/>
    </source>
</evidence>
<keyword evidence="1" id="KW-0812">Transmembrane</keyword>
<gene>
    <name evidence="2" type="ORF">DLM85_01810</name>
</gene>
<feature type="transmembrane region" description="Helical" evidence="1">
    <location>
        <begin position="76"/>
        <end position="95"/>
    </location>
</feature>
<evidence type="ECO:0000313" key="2">
    <source>
        <dbReference type="EMBL" id="RAK69622.1"/>
    </source>
</evidence>
<feature type="transmembrane region" description="Helical" evidence="1">
    <location>
        <begin position="45"/>
        <end position="69"/>
    </location>
</feature>
<reference evidence="3" key="1">
    <citation type="submission" date="2018-05" db="EMBL/GenBank/DDBJ databases">
        <authorList>
            <person name="Nie L."/>
        </authorList>
    </citation>
    <scope>NUCLEOTIDE SEQUENCE [LARGE SCALE GENOMIC DNA]</scope>
    <source>
        <strain evidence="3">NL</strain>
    </source>
</reference>
<accession>A0A328BQU6</accession>
<comment type="caution">
    <text evidence="2">The sequence shown here is derived from an EMBL/GenBank/DDBJ whole genome shotgun (WGS) entry which is preliminary data.</text>
</comment>
<dbReference type="InterPro" id="IPR009793">
    <property type="entry name" value="DUF1361"/>
</dbReference>
<dbReference type="Pfam" id="PF07099">
    <property type="entry name" value="DUF1361"/>
    <property type="match status" value="1"/>
</dbReference>
<keyword evidence="1" id="KW-0472">Membrane</keyword>
<proteinExistence type="predicted"/>
<dbReference type="RefSeq" id="WP_111476358.1">
    <property type="nucleotide sequence ID" value="NZ_QHKM01000001.1"/>
</dbReference>
<protein>
    <submittedName>
        <fullName evidence="2">DUF1361 domain-containing protein</fullName>
    </submittedName>
</protein>
<feature type="transmembrane region" description="Helical" evidence="1">
    <location>
        <begin position="199"/>
        <end position="217"/>
    </location>
</feature>
<dbReference type="AlphaFoldDB" id="A0A328BQU6"/>
<dbReference type="EMBL" id="QHKM01000001">
    <property type="protein sequence ID" value="RAK69622.1"/>
    <property type="molecule type" value="Genomic_DNA"/>
</dbReference>
<organism evidence="2 3">
    <name type="scientific">Hymenobacter edaphi</name>
    <dbReference type="NCBI Taxonomy" id="2211146"/>
    <lineage>
        <taxon>Bacteria</taxon>
        <taxon>Pseudomonadati</taxon>
        <taxon>Bacteroidota</taxon>
        <taxon>Cytophagia</taxon>
        <taxon>Cytophagales</taxon>
        <taxon>Hymenobacteraceae</taxon>
        <taxon>Hymenobacter</taxon>
    </lineage>
</organism>
<keyword evidence="3" id="KW-1185">Reference proteome</keyword>
<dbReference type="Proteomes" id="UP000248553">
    <property type="component" value="Unassembled WGS sequence"/>
</dbReference>
<keyword evidence="1" id="KW-1133">Transmembrane helix</keyword>